<dbReference type="AlphaFoldDB" id="A0A427XQ29"/>
<proteinExistence type="predicted"/>
<gene>
    <name evidence="2" type="ORF">EHS24_008349</name>
</gene>
<protein>
    <submittedName>
        <fullName evidence="2">Uncharacterized protein</fullName>
    </submittedName>
</protein>
<feature type="compositionally biased region" description="Basic and acidic residues" evidence="1">
    <location>
        <begin position="199"/>
        <end position="213"/>
    </location>
</feature>
<feature type="region of interest" description="Disordered" evidence="1">
    <location>
        <begin position="470"/>
        <end position="497"/>
    </location>
</feature>
<organism evidence="2 3">
    <name type="scientific">Apiotrichum porosum</name>
    <dbReference type="NCBI Taxonomy" id="105984"/>
    <lineage>
        <taxon>Eukaryota</taxon>
        <taxon>Fungi</taxon>
        <taxon>Dikarya</taxon>
        <taxon>Basidiomycota</taxon>
        <taxon>Agaricomycotina</taxon>
        <taxon>Tremellomycetes</taxon>
        <taxon>Trichosporonales</taxon>
        <taxon>Trichosporonaceae</taxon>
        <taxon>Apiotrichum</taxon>
    </lineage>
</organism>
<feature type="compositionally biased region" description="Acidic residues" evidence="1">
    <location>
        <begin position="475"/>
        <end position="497"/>
    </location>
</feature>
<dbReference type="PANTHER" id="PTHR43721:SF3">
    <property type="entry name" value="GTP-BINDING PROTEIN 2"/>
    <property type="match status" value="1"/>
</dbReference>
<accession>A0A427XQ29</accession>
<dbReference type="PANTHER" id="PTHR43721">
    <property type="entry name" value="ELONGATION FACTOR TU-RELATED"/>
    <property type="match status" value="1"/>
</dbReference>
<evidence type="ECO:0000256" key="1">
    <source>
        <dbReference type="SAM" id="MobiDB-lite"/>
    </source>
</evidence>
<dbReference type="STRING" id="105984.A0A427XQ29"/>
<feature type="compositionally biased region" description="Basic and acidic residues" evidence="1">
    <location>
        <begin position="276"/>
        <end position="298"/>
    </location>
</feature>
<feature type="region of interest" description="Disordered" evidence="1">
    <location>
        <begin position="1"/>
        <end position="21"/>
    </location>
</feature>
<feature type="region of interest" description="Disordered" evidence="1">
    <location>
        <begin position="337"/>
        <end position="368"/>
    </location>
</feature>
<feature type="compositionally biased region" description="Low complexity" evidence="1">
    <location>
        <begin position="258"/>
        <end position="275"/>
    </location>
</feature>
<dbReference type="RefSeq" id="XP_028475639.1">
    <property type="nucleotide sequence ID" value="XM_028623665.1"/>
</dbReference>
<evidence type="ECO:0000313" key="2">
    <source>
        <dbReference type="EMBL" id="RSH80920.1"/>
    </source>
</evidence>
<dbReference type="GeneID" id="39592892"/>
<dbReference type="GO" id="GO:0003746">
    <property type="term" value="F:translation elongation factor activity"/>
    <property type="evidence" value="ECO:0007669"/>
    <property type="project" value="TreeGrafter"/>
</dbReference>
<dbReference type="OrthoDB" id="248233at2759"/>
<name>A0A427XQ29_9TREE</name>
<dbReference type="InterPro" id="IPR050055">
    <property type="entry name" value="EF-Tu_GTPase"/>
</dbReference>
<reference evidence="2 3" key="1">
    <citation type="submission" date="2018-11" db="EMBL/GenBank/DDBJ databases">
        <title>Genome sequence of Apiotrichum porosum DSM 27194.</title>
        <authorList>
            <person name="Aliyu H."/>
            <person name="Gorte O."/>
            <person name="Ochsenreither K."/>
        </authorList>
    </citation>
    <scope>NUCLEOTIDE SEQUENCE [LARGE SCALE GENOMIC DNA]</scope>
    <source>
        <strain evidence="2 3">DSM 27194</strain>
    </source>
</reference>
<dbReference type="Proteomes" id="UP000279236">
    <property type="component" value="Unassembled WGS sequence"/>
</dbReference>
<evidence type="ECO:0000313" key="3">
    <source>
        <dbReference type="Proteomes" id="UP000279236"/>
    </source>
</evidence>
<comment type="caution">
    <text evidence="2">The sequence shown here is derived from an EMBL/GenBank/DDBJ whole genome shotgun (WGS) entry which is preliminary data.</text>
</comment>
<keyword evidence="3" id="KW-1185">Reference proteome</keyword>
<sequence>MASTPPAFYPATPDSESESQALRDWDRLLAQPDSDVTRHALVHGSGSGSPHLAPCSPATAPKLAAERDKEGHIEYKLKLIEPSPERFERLVTQMMWRLKQGRNEAIYELGLADDGTVIGLTRAEMDASLRTLERMASEVGATVMVLKEIVLAPALPDSPSLSPSMSSAASVNSWWARRPDLDKNGRPRKGTRGVNGEGPETKSRRQRTREEAAPLKGANGHTRTSSAESFRLHEDDSETDPTPFHLDMDDSAPATNRSTPSPTSDSAAAAAAISAAREENKRRKSAARREQRRLDLLRGDGTSPMPYAADRSSSPVAEFIGHAPRASTALAAAAAASRLPHQPTRPSTLRLARTHSGPISSPTTVSSPVVPLPDLATLSIDPTSPDTPIGPDDAFLDGLSLPLDSLSLSFADVRGGRETEPVDESGTSTVAASPEDHIATGAPPAYAPPPGESMICVEALVVRKRQHGDEWGLGGEEDGWGFGGEDDGWGFGDGGDE</sequence>
<dbReference type="EMBL" id="RSCE01000007">
    <property type="protein sequence ID" value="RSH80920.1"/>
    <property type="molecule type" value="Genomic_DNA"/>
</dbReference>
<feature type="region of interest" description="Disordered" evidence="1">
    <location>
        <begin position="178"/>
        <end position="312"/>
    </location>
</feature>